<sequence length="207" mass="23923">MLWWLCISPAIGIAMHMLASRPMHSLQHIYEVIDNSQKRIDETEKWVKGHKKAEDYLLELTKRWDGVTNQWHKTPPPNDLHLGRSDPGISYTPILFAANKLHEDISKFSPTTAILQYWEPNITQNLVTAKEKLKLAQDYPLNNWGKWGFPALEPLNKGVYEVGWIQSNYEDASMLHGRVSELLGAASALYEDARRRHNDIQTQPRRL</sequence>
<dbReference type="VEuPathDB" id="FungiDB:BD410DRAFT_826872"/>
<feature type="signal peptide" evidence="1">
    <location>
        <begin position="1"/>
        <end position="19"/>
    </location>
</feature>
<protein>
    <submittedName>
        <fullName evidence="2">Uncharacterized protein</fullName>
    </submittedName>
</protein>
<gene>
    <name evidence="2" type="ORF">BD410DRAFT_826872</name>
</gene>
<keyword evidence="1" id="KW-0732">Signal</keyword>
<accession>A0A4Y7QC35</accession>
<evidence type="ECO:0000313" key="3">
    <source>
        <dbReference type="Proteomes" id="UP000294933"/>
    </source>
</evidence>
<evidence type="ECO:0000256" key="1">
    <source>
        <dbReference type="SAM" id="SignalP"/>
    </source>
</evidence>
<dbReference type="EMBL" id="ML170165">
    <property type="protein sequence ID" value="TDL24936.1"/>
    <property type="molecule type" value="Genomic_DNA"/>
</dbReference>
<dbReference type="AlphaFoldDB" id="A0A4Y7QC35"/>
<dbReference type="Proteomes" id="UP000294933">
    <property type="component" value="Unassembled WGS sequence"/>
</dbReference>
<name>A0A4Y7QC35_9AGAM</name>
<feature type="chain" id="PRO_5021323318" evidence="1">
    <location>
        <begin position="20"/>
        <end position="207"/>
    </location>
</feature>
<organism evidence="2 3">
    <name type="scientific">Rickenella mellea</name>
    <dbReference type="NCBI Taxonomy" id="50990"/>
    <lineage>
        <taxon>Eukaryota</taxon>
        <taxon>Fungi</taxon>
        <taxon>Dikarya</taxon>
        <taxon>Basidiomycota</taxon>
        <taxon>Agaricomycotina</taxon>
        <taxon>Agaricomycetes</taxon>
        <taxon>Hymenochaetales</taxon>
        <taxon>Rickenellaceae</taxon>
        <taxon>Rickenella</taxon>
    </lineage>
</organism>
<reference evidence="2 3" key="1">
    <citation type="submission" date="2018-06" db="EMBL/GenBank/DDBJ databases">
        <title>A transcriptomic atlas of mushroom development highlights an independent origin of complex multicellularity.</title>
        <authorList>
            <consortium name="DOE Joint Genome Institute"/>
            <person name="Krizsan K."/>
            <person name="Almasi E."/>
            <person name="Merenyi Z."/>
            <person name="Sahu N."/>
            <person name="Viragh M."/>
            <person name="Koszo T."/>
            <person name="Mondo S."/>
            <person name="Kiss B."/>
            <person name="Balint B."/>
            <person name="Kues U."/>
            <person name="Barry K."/>
            <person name="Hegedus J.C."/>
            <person name="Henrissat B."/>
            <person name="Johnson J."/>
            <person name="Lipzen A."/>
            <person name="Ohm R."/>
            <person name="Nagy I."/>
            <person name="Pangilinan J."/>
            <person name="Yan J."/>
            <person name="Xiong Y."/>
            <person name="Grigoriev I.V."/>
            <person name="Hibbett D.S."/>
            <person name="Nagy L.G."/>
        </authorList>
    </citation>
    <scope>NUCLEOTIDE SEQUENCE [LARGE SCALE GENOMIC DNA]</scope>
    <source>
        <strain evidence="2 3">SZMC22713</strain>
    </source>
</reference>
<proteinExistence type="predicted"/>
<keyword evidence="3" id="KW-1185">Reference proteome</keyword>
<evidence type="ECO:0000313" key="2">
    <source>
        <dbReference type="EMBL" id="TDL24936.1"/>
    </source>
</evidence>